<dbReference type="KEGG" id="nwl:NWFMUON74_28540"/>
<name>A0A7G1KIG1_9NOCA</name>
<dbReference type="InterPro" id="IPR037069">
    <property type="entry name" value="AcylCoA_DH/ox_N_sf"/>
</dbReference>
<dbReference type="Gene3D" id="2.40.110.10">
    <property type="entry name" value="Butyryl-CoA Dehydrogenase, subunit A, domain 2"/>
    <property type="match status" value="1"/>
</dbReference>
<dbReference type="InterPro" id="IPR013786">
    <property type="entry name" value="AcylCoA_DH/ox_N"/>
</dbReference>
<dbReference type="GO" id="GO:0050660">
    <property type="term" value="F:flavin adenine dinucleotide binding"/>
    <property type="evidence" value="ECO:0007669"/>
    <property type="project" value="InterPro"/>
</dbReference>
<dbReference type="Gene3D" id="1.10.540.10">
    <property type="entry name" value="Acyl-CoA dehydrogenase/oxidase, N-terminal domain"/>
    <property type="match status" value="1"/>
</dbReference>
<sequence length="419" mass="45099">MPPMAIDLEPATGIEPVAEFRARARDWLRDHLPPAPPGPAESYSEGAWDRARQLQRILYDGGFAGICFPAEYGGQGLSPAHQLAFTEESIPYEMPLLLNVPTLSICAATLLDLGTEEQKRAHLPAVLRGEEILVQFLSEPRGGSDLAGLTTRAERDGERWILNGSKIWSSGAYAADYGLCLARTNWDVPKHRGLTLFLVPVHAEGVTVQRIKQVTGSTEFCQEFFDDVALPPEAVLGQVDAGWEAASQLLGHERAALGGTSPYTSGARPHLGGEANQLVELARATGQFGDPRTREDIGAARAMNVVRDQLIEHVTAAITSGALPPAAGAITRLFSAENAWLQTDTAVRIAGPTAATHAPGDPADTTQVGLDYLFRAAWSLAGGSTEMARNVISERVLGMPREYAADRDVPFNQVEHGRR</sequence>
<dbReference type="FunFam" id="2.40.110.10:FF:000011">
    <property type="entry name" value="Acyl-CoA dehydrogenase FadE34"/>
    <property type="match status" value="1"/>
</dbReference>
<evidence type="ECO:0000259" key="8">
    <source>
        <dbReference type="Pfam" id="PF02770"/>
    </source>
</evidence>
<evidence type="ECO:0000259" key="9">
    <source>
        <dbReference type="Pfam" id="PF02771"/>
    </source>
</evidence>
<dbReference type="InterPro" id="IPR009100">
    <property type="entry name" value="AcylCoA_DH/oxidase_NM_dom_sf"/>
</dbReference>
<keyword evidence="11" id="KW-1185">Reference proteome</keyword>
<feature type="domain" description="Acyl-CoA dehydrogenase/oxidase N-terminal" evidence="9">
    <location>
        <begin position="19"/>
        <end position="130"/>
    </location>
</feature>
<dbReference type="AlphaFoldDB" id="A0A7G1KIG1"/>
<dbReference type="Proteomes" id="UP000516173">
    <property type="component" value="Chromosome"/>
</dbReference>
<keyword evidence="5 6" id="KW-0560">Oxidoreductase</keyword>
<dbReference type="SUPFAM" id="SSF47203">
    <property type="entry name" value="Acyl-CoA dehydrogenase C-terminal domain-like"/>
    <property type="match status" value="1"/>
</dbReference>
<feature type="domain" description="Acyl-CoA dehydrogenase/oxidase C-terminal" evidence="7">
    <location>
        <begin position="241"/>
        <end position="397"/>
    </location>
</feature>
<dbReference type="InterPro" id="IPR052161">
    <property type="entry name" value="Mycobact_Acyl-CoA_DH"/>
</dbReference>
<gene>
    <name evidence="10" type="ORF">NWFMUON74_28540</name>
</gene>
<reference evidence="10 11" key="1">
    <citation type="submission" date="2020-08" db="EMBL/GenBank/DDBJ databases">
        <title>Genome Sequencing of Nocardia wallacei strain FMUON74 and assembly.</title>
        <authorList>
            <person name="Toyokawa M."/>
            <person name="Uesaka K."/>
        </authorList>
    </citation>
    <scope>NUCLEOTIDE SEQUENCE [LARGE SCALE GENOMIC DNA]</scope>
    <source>
        <strain evidence="10 11">FMUON74</strain>
    </source>
</reference>
<protein>
    <submittedName>
        <fullName evidence="10">Acyl-CoA dehydrogenase</fullName>
    </submittedName>
</protein>
<dbReference type="Pfam" id="PF00441">
    <property type="entry name" value="Acyl-CoA_dh_1"/>
    <property type="match status" value="1"/>
</dbReference>
<evidence type="ECO:0000256" key="4">
    <source>
        <dbReference type="ARBA" id="ARBA00022827"/>
    </source>
</evidence>
<proteinExistence type="inferred from homology"/>
<accession>A0A7G1KIG1</accession>
<keyword evidence="4 6" id="KW-0274">FAD</keyword>
<comment type="cofactor">
    <cofactor evidence="1 6">
        <name>FAD</name>
        <dbReference type="ChEBI" id="CHEBI:57692"/>
    </cofactor>
</comment>
<dbReference type="InterPro" id="IPR006091">
    <property type="entry name" value="Acyl-CoA_Oxase/DH_mid-dom"/>
</dbReference>
<keyword evidence="3 6" id="KW-0285">Flavoprotein</keyword>
<organism evidence="10 11">
    <name type="scientific">Nocardia wallacei</name>
    <dbReference type="NCBI Taxonomy" id="480035"/>
    <lineage>
        <taxon>Bacteria</taxon>
        <taxon>Bacillati</taxon>
        <taxon>Actinomycetota</taxon>
        <taxon>Actinomycetes</taxon>
        <taxon>Mycobacteriales</taxon>
        <taxon>Nocardiaceae</taxon>
        <taxon>Nocardia</taxon>
    </lineage>
</organism>
<evidence type="ECO:0000259" key="7">
    <source>
        <dbReference type="Pfam" id="PF00441"/>
    </source>
</evidence>
<evidence type="ECO:0000256" key="5">
    <source>
        <dbReference type="ARBA" id="ARBA00023002"/>
    </source>
</evidence>
<dbReference type="InterPro" id="IPR036250">
    <property type="entry name" value="AcylCo_DH-like_C"/>
</dbReference>
<dbReference type="PANTHER" id="PTHR43292:SF3">
    <property type="entry name" value="ACYL-COA DEHYDROGENASE FADE29"/>
    <property type="match status" value="1"/>
</dbReference>
<dbReference type="InterPro" id="IPR009075">
    <property type="entry name" value="AcylCo_DH/oxidase_C"/>
</dbReference>
<dbReference type="Pfam" id="PF02771">
    <property type="entry name" value="Acyl-CoA_dh_N"/>
    <property type="match status" value="1"/>
</dbReference>
<dbReference type="EMBL" id="AP023396">
    <property type="protein sequence ID" value="BCK55082.1"/>
    <property type="molecule type" value="Genomic_DNA"/>
</dbReference>
<feature type="domain" description="Acyl-CoA oxidase/dehydrogenase middle" evidence="8">
    <location>
        <begin position="137"/>
        <end position="228"/>
    </location>
</feature>
<comment type="similarity">
    <text evidence="2 6">Belongs to the acyl-CoA dehydrogenase family.</text>
</comment>
<dbReference type="GO" id="GO:0005886">
    <property type="term" value="C:plasma membrane"/>
    <property type="evidence" value="ECO:0007669"/>
    <property type="project" value="TreeGrafter"/>
</dbReference>
<dbReference type="GO" id="GO:0016627">
    <property type="term" value="F:oxidoreductase activity, acting on the CH-CH group of donors"/>
    <property type="evidence" value="ECO:0007669"/>
    <property type="project" value="InterPro"/>
</dbReference>
<evidence type="ECO:0000256" key="1">
    <source>
        <dbReference type="ARBA" id="ARBA00001974"/>
    </source>
</evidence>
<dbReference type="InterPro" id="IPR046373">
    <property type="entry name" value="Acyl-CoA_Oxase/DH_mid-dom_sf"/>
</dbReference>
<evidence type="ECO:0000256" key="2">
    <source>
        <dbReference type="ARBA" id="ARBA00009347"/>
    </source>
</evidence>
<evidence type="ECO:0000313" key="11">
    <source>
        <dbReference type="Proteomes" id="UP000516173"/>
    </source>
</evidence>
<dbReference type="SUPFAM" id="SSF56645">
    <property type="entry name" value="Acyl-CoA dehydrogenase NM domain-like"/>
    <property type="match status" value="1"/>
</dbReference>
<evidence type="ECO:0000313" key="10">
    <source>
        <dbReference type="EMBL" id="BCK55082.1"/>
    </source>
</evidence>
<dbReference type="Pfam" id="PF02770">
    <property type="entry name" value="Acyl-CoA_dh_M"/>
    <property type="match status" value="1"/>
</dbReference>
<dbReference type="PANTHER" id="PTHR43292">
    <property type="entry name" value="ACYL-COA DEHYDROGENASE"/>
    <property type="match status" value="1"/>
</dbReference>
<evidence type="ECO:0000256" key="3">
    <source>
        <dbReference type="ARBA" id="ARBA00022630"/>
    </source>
</evidence>
<dbReference type="Gene3D" id="1.20.140.10">
    <property type="entry name" value="Butyryl-CoA Dehydrogenase, subunit A, domain 3"/>
    <property type="match status" value="1"/>
</dbReference>
<evidence type="ECO:0000256" key="6">
    <source>
        <dbReference type="RuleBase" id="RU362125"/>
    </source>
</evidence>